<dbReference type="PANTHER" id="PTHR30329">
    <property type="entry name" value="STATOR ELEMENT OF FLAGELLAR MOTOR COMPLEX"/>
    <property type="match status" value="1"/>
</dbReference>
<evidence type="ECO:0000256" key="2">
    <source>
        <dbReference type="ARBA" id="ARBA00008914"/>
    </source>
</evidence>
<dbReference type="EMBL" id="AP018711">
    <property type="protein sequence ID" value="BBE36099.1"/>
    <property type="molecule type" value="Genomic_DNA"/>
</dbReference>
<keyword evidence="3" id="KW-1003">Cell membrane</keyword>
<dbReference type="GO" id="GO:0005886">
    <property type="term" value="C:plasma membrane"/>
    <property type="evidence" value="ECO:0007669"/>
    <property type="project" value="UniProtKB-SubCell"/>
</dbReference>
<proteinExistence type="inferred from homology"/>
<gene>
    <name evidence="11" type="ORF">DFR51_2935</name>
    <name evidence="10" type="ORF">SmB9_37570</name>
</gene>
<evidence type="ECO:0000256" key="5">
    <source>
        <dbReference type="ARBA" id="ARBA00022989"/>
    </source>
</evidence>
<evidence type="ECO:0000313" key="10">
    <source>
        <dbReference type="EMBL" id="BBE36099.1"/>
    </source>
</evidence>
<keyword evidence="6 7" id="KW-0472">Membrane</keyword>
<dbReference type="EMBL" id="RBWX01000009">
    <property type="protein sequence ID" value="RKS88287.1"/>
    <property type="molecule type" value="Genomic_DNA"/>
</dbReference>
<evidence type="ECO:0000313" key="11">
    <source>
        <dbReference type="EMBL" id="RKS88287.1"/>
    </source>
</evidence>
<evidence type="ECO:0000259" key="9">
    <source>
        <dbReference type="PROSITE" id="PS51123"/>
    </source>
</evidence>
<comment type="similarity">
    <text evidence="2">Belongs to the MotB family.</text>
</comment>
<dbReference type="InterPro" id="IPR036737">
    <property type="entry name" value="OmpA-like_sf"/>
</dbReference>
<reference evidence="11 13" key="2">
    <citation type="submission" date="2018-10" db="EMBL/GenBank/DDBJ databases">
        <title>Genomic Encyclopedia of Type Strains, Phase IV (KMG-IV): sequencing the most valuable type-strain genomes for metagenomic binning, comparative biology and taxonomic classification.</title>
        <authorList>
            <person name="Goeker M."/>
        </authorList>
    </citation>
    <scope>NUCLEOTIDE SEQUENCE [LARGE SCALE GENOMIC DNA]</scope>
    <source>
        <strain evidence="11 13">DSM 19791</strain>
    </source>
</reference>
<dbReference type="Gene3D" id="3.30.1330.60">
    <property type="entry name" value="OmpA-like domain"/>
    <property type="match status" value="1"/>
</dbReference>
<dbReference type="InterPro" id="IPR006665">
    <property type="entry name" value="OmpA-like"/>
</dbReference>
<evidence type="ECO:0000256" key="8">
    <source>
        <dbReference type="SAM" id="Phobius"/>
    </source>
</evidence>
<dbReference type="InterPro" id="IPR025713">
    <property type="entry name" value="MotB-like_N_dom"/>
</dbReference>
<name>A0AAD1DAJ6_SPHMI</name>
<evidence type="ECO:0000256" key="3">
    <source>
        <dbReference type="ARBA" id="ARBA00022475"/>
    </source>
</evidence>
<dbReference type="Pfam" id="PF13677">
    <property type="entry name" value="MotB_plug"/>
    <property type="match status" value="1"/>
</dbReference>
<organism evidence="10 12">
    <name type="scientific">Sphingosinicella microcystinivorans</name>
    <dbReference type="NCBI Taxonomy" id="335406"/>
    <lineage>
        <taxon>Bacteria</taxon>
        <taxon>Pseudomonadati</taxon>
        <taxon>Pseudomonadota</taxon>
        <taxon>Alphaproteobacteria</taxon>
        <taxon>Sphingomonadales</taxon>
        <taxon>Sphingosinicellaceae</taxon>
        <taxon>Sphingosinicella</taxon>
    </lineage>
</organism>
<accession>A0AAD1DAJ6</accession>
<dbReference type="Pfam" id="PF00691">
    <property type="entry name" value="OmpA"/>
    <property type="match status" value="1"/>
</dbReference>
<feature type="transmembrane region" description="Helical" evidence="8">
    <location>
        <begin position="39"/>
        <end position="58"/>
    </location>
</feature>
<dbReference type="RefSeq" id="WP_121052377.1">
    <property type="nucleotide sequence ID" value="NZ_AP018711.1"/>
</dbReference>
<dbReference type="PROSITE" id="PS51123">
    <property type="entry name" value="OMPA_2"/>
    <property type="match status" value="1"/>
</dbReference>
<sequence length="315" mass="33560">MSAEPIKPLVAEAEVPPPIIIKKITIEGHGGHHGGAWKVAYADFVTAMMAFFLLLWIVGATNEDQRKGIADYFSPTLVQHTKAGGSNGVMGGRAMLAPDGNAPNAVPKGSQRLMPVTSFSRVTPPTPEERAAADQLQKEDVKRFEAAAEALEKRMASDKNLAQLRDQLRLSVTQEGLRIDILDEADFSMFAVGTNRLSPQAADLVRAVATAVQTMPNPIAMRGHTDSLPYAGGSLGGPSGGMNNWVLSAQRAEATRAALAAAGVDPTRFSRLEGVADREPFNKANPYDPRNRRISVTLLYRTPAGPGTAAQPAAE</sequence>
<evidence type="ECO:0000256" key="1">
    <source>
        <dbReference type="ARBA" id="ARBA00004162"/>
    </source>
</evidence>
<reference evidence="10 12" key="1">
    <citation type="submission" date="2018-06" db="EMBL/GenBank/DDBJ databases">
        <title>Complete Genome Sequence of the Microcystin-Degrading Bacterium Sphingosinicella microcystinivorans Strain B-9.</title>
        <authorList>
            <person name="Jin H."/>
            <person name="Nishizawa T."/>
            <person name="Guo Y."/>
            <person name="Nishizawa A."/>
            <person name="Park H."/>
            <person name="Kato H."/>
            <person name="Tsuji K."/>
            <person name="Harada K."/>
        </authorList>
    </citation>
    <scope>NUCLEOTIDE SEQUENCE [LARGE SCALE GENOMIC DNA]</scope>
    <source>
        <strain evidence="10 12">B9</strain>
    </source>
</reference>
<dbReference type="InterPro" id="IPR050330">
    <property type="entry name" value="Bact_OuterMem_StrucFunc"/>
</dbReference>
<keyword evidence="5 8" id="KW-1133">Transmembrane helix</keyword>
<evidence type="ECO:0000313" key="13">
    <source>
        <dbReference type="Proteomes" id="UP000276029"/>
    </source>
</evidence>
<keyword evidence="13" id="KW-1185">Reference proteome</keyword>
<feature type="domain" description="OmpA-like" evidence="9">
    <location>
        <begin position="177"/>
        <end position="302"/>
    </location>
</feature>
<comment type="subcellular location">
    <subcellularLocation>
        <location evidence="1">Cell membrane</location>
        <topology evidence="1">Single-pass membrane protein</topology>
    </subcellularLocation>
</comment>
<keyword evidence="4 8" id="KW-0812">Transmembrane</keyword>
<evidence type="ECO:0000256" key="7">
    <source>
        <dbReference type="PROSITE-ProRule" id="PRU00473"/>
    </source>
</evidence>
<dbReference type="AlphaFoldDB" id="A0AAD1DAJ6"/>
<dbReference type="KEGG" id="smic:SmB9_37570"/>
<protein>
    <submittedName>
        <fullName evidence="10">Chemotaxis protein MotB</fullName>
    </submittedName>
</protein>
<dbReference type="Proteomes" id="UP000275727">
    <property type="component" value="Chromosome"/>
</dbReference>
<evidence type="ECO:0000256" key="4">
    <source>
        <dbReference type="ARBA" id="ARBA00022692"/>
    </source>
</evidence>
<dbReference type="SUPFAM" id="SSF103088">
    <property type="entry name" value="OmpA-like"/>
    <property type="match status" value="1"/>
</dbReference>
<dbReference type="Proteomes" id="UP000276029">
    <property type="component" value="Unassembled WGS sequence"/>
</dbReference>
<evidence type="ECO:0000256" key="6">
    <source>
        <dbReference type="ARBA" id="ARBA00023136"/>
    </source>
</evidence>
<dbReference type="PANTHER" id="PTHR30329:SF21">
    <property type="entry name" value="LIPOPROTEIN YIAD-RELATED"/>
    <property type="match status" value="1"/>
</dbReference>
<evidence type="ECO:0000313" key="12">
    <source>
        <dbReference type="Proteomes" id="UP000275727"/>
    </source>
</evidence>